<organism evidence="2 3">
    <name type="scientific">Microbacterium dauci</name>
    <dbReference type="NCBI Taxonomy" id="3048008"/>
    <lineage>
        <taxon>Bacteria</taxon>
        <taxon>Bacillati</taxon>
        <taxon>Actinomycetota</taxon>
        <taxon>Actinomycetes</taxon>
        <taxon>Micrococcales</taxon>
        <taxon>Microbacteriaceae</taxon>
        <taxon>Microbacterium</taxon>
    </lineage>
</organism>
<protein>
    <submittedName>
        <fullName evidence="2">Uncharacterized protein</fullName>
    </submittedName>
</protein>
<dbReference type="EMBL" id="JASJND010000001">
    <property type="protein sequence ID" value="MDJ1113218.1"/>
    <property type="molecule type" value="Genomic_DNA"/>
</dbReference>
<comment type="caution">
    <text evidence="2">The sequence shown here is derived from an EMBL/GenBank/DDBJ whole genome shotgun (WGS) entry which is preliminary data.</text>
</comment>
<feature type="compositionally biased region" description="Basic and acidic residues" evidence="1">
    <location>
        <begin position="1"/>
        <end position="10"/>
    </location>
</feature>
<dbReference type="RefSeq" id="WP_283714509.1">
    <property type="nucleotide sequence ID" value="NZ_JASJND010000001.1"/>
</dbReference>
<evidence type="ECO:0000313" key="3">
    <source>
        <dbReference type="Proteomes" id="UP001321481"/>
    </source>
</evidence>
<gene>
    <name evidence="2" type="ORF">QNI14_01990</name>
</gene>
<proteinExistence type="predicted"/>
<accession>A0ABT6ZBA0</accession>
<evidence type="ECO:0000256" key="1">
    <source>
        <dbReference type="SAM" id="MobiDB-lite"/>
    </source>
</evidence>
<feature type="region of interest" description="Disordered" evidence="1">
    <location>
        <begin position="1"/>
        <end position="29"/>
    </location>
</feature>
<dbReference type="Proteomes" id="UP001321481">
    <property type="component" value="Unassembled WGS sequence"/>
</dbReference>
<keyword evidence="3" id="KW-1185">Reference proteome</keyword>
<evidence type="ECO:0000313" key="2">
    <source>
        <dbReference type="EMBL" id="MDJ1113218.1"/>
    </source>
</evidence>
<name>A0ABT6ZBA0_9MICO</name>
<reference evidence="2 3" key="1">
    <citation type="submission" date="2023-05" db="EMBL/GenBank/DDBJ databases">
        <title>Microbacterium dauci sp.nov., Isolated from Carrot Rhizosphere Soil.</title>
        <authorList>
            <person name="Xiao Z."/>
            <person name="Zheng J."/>
        </authorList>
    </citation>
    <scope>NUCLEOTIDE SEQUENCE [LARGE SCALE GENOMIC DNA]</scope>
    <source>
        <strain evidence="2 3">LX3-4</strain>
    </source>
</reference>
<sequence>MTESEDKIEALNRAFGSRTGDTPRFTAESEGDDYLFGALMAKGERR</sequence>